<dbReference type="EMBL" id="MTKT01002501">
    <property type="protein sequence ID" value="OWM78141.1"/>
    <property type="molecule type" value="Genomic_DNA"/>
</dbReference>
<keyword evidence="6" id="KW-0539">Nucleus</keyword>
<dbReference type="GO" id="GO:0005634">
    <property type="term" value="C:nucleus"/>
    <property type="evidence" value="ECO:0007669"/>
    <property type="project" value="UniProtKB-SubCell"/>
</dbReference>
<dbReference type="GeneID" id="116198462"/>
<evidence type="ECO:0000313" key="10">
    <source>
        <dbReference type="Proteomes" id="UP000197138"/>
    </source>
</evidence>
<comment type="subunit">
    <text evidence="2">Homodimer.</text>
</comment>
<dbReference type="RefSeq" id="XP_031384471.1">
    <property type="nucleotide sequence ID" value="XM_031528611.1"/>
</dbReference>
<dbReference type="GO" id="GO:0046983">
    <property type="term" value="F:protein dimerization activity"/>
    <property type="evidence" value="ECO:0007669"/>
    <property type="project" value="InterPro"/>
</dbReference>
<dbReference type="InterPro" id="IPR011598">
    <property type="entry name" value="bHLH_dom"/>
</dbReference>
<keyword evidence="11" id="KW-1185">Reference proteome</keyword>
<keyword evidence="5" id="KW-0804">Transcription</keyword>
<evidence type="ECO:0000256" key="6">
    <source>
        <dbReference type="ARBA" id="ARBA00023242"/>
    </source>
</evidence>
<feature type="domain" description="BHLH" evidence="8">
    <location>
        <begin position="217"/>
        <end position="266"/>
    </location>
</feature>
<dbReference type="SUPFAM" id="SSF47459">
    <property type="entry name" value="HLH, helix-loop-helix DNA-binding domain"/>
    <property type="match status" value="1"/>
</dbReference>
<dbReference type="CDD" id="cd11393">
    <property type="entry name" value="bHLH_AtbHLH_like"/>
    <property type="match status" value="1"/>
</dbReference>
<gene>
    <name evidence="12" type="primary">LOC116198462</name>
    <name evidence="9" type="ORF">CDL15_Pgr014960</name>
</gene>
<dbReference type="Proteomes" id="UP000197138">
    <property type="component" value="Unassembled WGS sequence"/>
</dbReference>
<reference evidence="9" key="2">
    <citation type="submission" date="2017-06" db="EMBL/GenBank/DDBJ databases">
        <title>The pomegranate genome and the genomics of punicalagin biosynthesis.</title>
        <authorList>
            <person name="Xu C."/>
        </authorList>
    </citation>
    <scope>NUCLEOTIDE SEQUENCE [LARGE SCALE GENOMIC DNA]</scope>
    <source>
        <tissue evidence="9">Fresh leaf</tissue>
    </source>
</reference>
<dbReference type="PANTHER" id="PTHR16223">
    <property type="entry name" value="TRANSCRIPTION FACTOR BHLH83-RELATED"/>
    <property type="match status" value="1"/>
</dbReference>
<accession>A0A218X0Z7</accession>
<feature type="region of interest" description="Disordered" evidence="7">
    <location>
        <begin position="1"/>
        <end position="52"/>
    </location>
</feature>
<sequence length="335" mass="36033">MMAGNPNWWNMNIPPPPPPPPPSSSPSPPPPLSHALFQYPHPHHQYGFGSSPSHPLSSFVADNSSHDQLPPQSWSQLLLGGLSGEEADSYKSGPSFYQTRKFGNWPVVEDQSILSREPSPGLHVKQEQVAQHGNPYIQHEELPAGHKPATVWPTAHMIPVSSPGSCVTTLSSSTNSVLDFSSNISKGDHGSRNNQNLDHSSSECNSTATVGACKKARVQSGSNQPLKVRKEKLGDRITALHQLVSPFGKTDTASVLLEAIGYIRFLQSQIEALSSPYLGNASGNLNHQHSENDGNNLPKDLRSRGLCLVPVSCTMQVGNDNGADYWAPAAFGGSF</sequence>
<dbReference type="PANTHER" id="PTHR16223:SF53">
    <property type="entry name" value="TRANSCRIPTION FACTOR BHLH68-LIKE"/>
    <property type="match status" value="1"/>
</dbReference>
<dbReference type="GO" id="GO:0000978">
    <property type="term" value="F:RNA polymerase II cis-regulatory region sequence-specific DNA binding"/>
    <property type="evidence" value="ECO:0007669"/>
    <property type="project" value="TreeGrafter"/>
</dbReference>
<reference evidence="10" key="1">
    <citation type="journal article" date="2017" name="Plant J.">
        <title>The pomegranate (Punica granatum L.) genome and the genomics of punicalagin biosynthesis.</title>
        <authorList>
            <person name="Qin G."/>
            <person name="Xu C."/>
            <person name="Ming R."/>
            <person name="Tang H."/>
            <person name="Guyot R."/>
            <person name="Kramer E.M."/>
            <person name="Hu Y."/>
            <person name="Yi X."/>
            <person name="Qi Y."/>
            <person name="Xu X."/>
            <person name="Gao Z."/>
            <person name="Pan H."/>
            <person name="Jian J."/>
            <person name="Tian Y."/>
            <person name="Yue Z."/>
            <person name="Xu Y."/>
        </authorList>
    </citation>
    <scope>NUCLEOTIDE SEQUENCE [LARGE SCALE GENOMIC DNA]</scope>
    <source>
        <strain evidence="10">cv. Dabenzi</strain>
    </source>
</reference>
<dbReference type="InterPro" id="IPR045239">
    <property type="entry name" value="bHLH95_bHLH"/>
</dbReference>
<evidence type="ECO:0000256" key="7">
    <source>
        <dbReference type="SAM" id="MobiDB-lite"/>
    </source>
</evidence>
<dbReference type="Proteomes" id="UP000515151">
    <property type="component" value="Chromosome 3"/>
</dbReference>
<evidence type="ECO:0000259" key="8">
    <source>
        <dbReference type="PROSITE" id="PS50888"/>
    </source>
</evidence>
<keyword evidence="4" id="KW-0238">DNA-binding</keyword>
<dbReference type="InterPro" id="IPR045843">
    <property type="entry name" value="IND-like"/>
</dbReference>
<evidence type="ECO:0000256" key="2">
    <source>
        <dbReference type="ARBA" id="ARBA00011738"/>
    </source>
</evidence>
<evidence type="ECO:0000256" key="1">
    <source>
        <dbReference type="ARBA" id="ARBA00004123"/>
    </source>
</evidence>
<dbReference type="FunFam" id="4.10.280.10:FF:000032">
    <property type="entry name" value="Transcription factor bHLH123 family"/>
    <property type="match status" value="1"/>
</dbReference>
<proteinExistence type="predicted"/>
<evidence type="ECO:0000313" key="12">
    <source>
        <dbReference type="RefSeq" id="XP_031384471.1"/>
    </source>
</evidence>
<dbReference type="InterPro" id="IPR036638">
    <property type="entry name" value="HLH_DNA-bd_sf"/>
</dbReference>
<evidence type="ECO:0000256" key="5">
    <source>
        <dbReference type="ARBA" id="ARBA00023163"/>
    </source>
</evidence>
<dbReference type="GO" id="GO:0000981">
    <property type="term" value="F:DNA-binding transcription factor activity, RNA polymerase II-specific"/>
    <property type="evidence" value="ECO:0007669"/>
    <property type="project" value="TreeGrafter"/>
</dbReference>
<reference evidence="11" key="3">
    <citation type="journal article" date="2020" name="Plant Biotechnol. J.">
        <title>The pomegranate (Punica granatum L.) draft genome dissects genetic divergence between soft- and hard-seeded cultivars.</title>
        <authorList>
            <person name="Luo X."/>
            <person name="Li H."/>
            <person name="Wu Z."/>
            <person name="Yao W."/>
            <person name="Zhao P."/>
            <person name="Cao D."/>
            <person name="Yu H."/>
            <person name="Li K."/>
            <person name="Poudel K."/>
            <person name="Zhao D."/>
            <person name="Zhang F."/>
            <person name="Xia X."/>
            <person name="Chen L."/>
            <person name="Wang Q."/>
            <person name="Jing D."/>
            <person name="Cao S."/>
        </authorList>
    </citation>
    <scope>NUCLEOTIDE SEQUENCE [LARGE SCALE GENOMIC DNA]</scope>
</reference>
<dbReference type="Gene3D" id="4.10.280.10">
    <property type="entry name" value="Helix-loop-helix DNA-binding domain"/>
    <property type="match status" value="1"/>
</dbReference>
<name>A0A218X0Z7_PUNGR</name>
<reference evidence="12" key="4">
    <citation type="submission" date="2025-04" db="UniProtKB">
        <authorList>
            <consortium name="RefSeq"/>
        </authorList>
    </citation>
    <scope>IDENTIFICATION</scope>
    <source>
        <tissue evidence="12">Leaf</tissue>
    </source>
</reference>
<evidence type="ECO:0000313" key="11">
    <source>
        <dbReference type="Proteomes" id="UP000515151"/>
    </source>
</evidence>
<evidence type="ECO:0000256" key="3">
    <source>
        <dbReference type="ARBA" id="ARBA00023015"/>
    </source>
</evidence>
<dbReference type="PROSITE" id="PS50888">
    <property type="entry name" value="BHLH"/>
    <property type="match status" value="1"/>
</dbReference>
<organism evidence="9 10">
    <name type="scientific">Punica granatum</name>
    <name type="common">Pomegranate</name>
    <dbReference type="NCBI Taxonomy" id="22663"/>
    <lineage>
        <taxon>Eukaryota</taxon>
        <taxon>Viridiplantae</taxon>
        <taxon>Streptophyta</taxon>
        <taxon>Embryophyta</taxon>
        <taxon>Tracheophyta</taxon>
        <taxon>Spermatophyta</taxon>
        <taxon>Magnoliopsida</taxon>
        <taxon>eudicotyledons</taxon>
        <taxon>Gunneridae</taxon>
        <taxon>Pentapetalae</taxon>
        <taxon>rosids</taxon>
        <taxon>malvids</taxon>
        <taxon>Myrtales</taxon>
        <taxon>Lythraceae</taxon>
        <taxon>Punica</taxon>
    </lineage>
</organism>
<keyword evidence="3" id="KW-0805">Transcription regulation</keyword>
<dbReference type="AlphaFoldDB" id="A0A218X0Z7"/>
<comment type="subcellular location">
    <subcellularLocation>
        <location evidence="1">Nucleus</location>
    </subcellularLocation>
</comment>
<dbReference type="OrthoDB" id="1839773at2759"/>
<feature type="compositionally biased region" description="Pro residues" evidence="7">
    <location>
        <begin position="13"/>
        <end position="32"/>
    </location>
</feature>
<protein>
    <submittedName>
        <fullName evidence="12">Transcription factor bHLH68-like</fullName>
    </submittedName>
</protein>
<evidence type="ECO:0000313" key="9">
    <source>
        <dbReference type="EMBL" id="OWM78141.1"/>
    </source>
</evidence>
<evidence type="ECO:0000256" key="4">
    <source>
        <dbReference type="ARBA" id="ARBA00023125"/>
    </source>
</evidence>